<gene>
    <name evidence="1" type="ORF">CUN48_06475</name>
</gene>
<evidence type="ECO:0000313" key="2">
    <source>
        <dbReference type="Proteomes" id="UP000230790"/>
    </source>
</evidence>
<dbReference type="AlphaFoldDB" id="A0A2M8QDL0"/>
<accession>A0A2M8QDL0</accession>
<dbReference type="Proteomes" id="UP000230790">
    <property type="component" value="Unassembled WGS sequence"/>
</dbReference>
<protein>
    <submittedName>
        <fullName evidence="1">Uncharacterized protein</fullName>
    </submittedName>
</protein>
<name>A0A2M8QDL0_9CHLR</name>
<evidence type="ECO:0000313" key="1">
    <source>
        <dbReference type="EMBL" id="PJF47880.1"/>
    </source>
</evidence>
<dbReference type="PROSITE" id="PS51257">
    <property type="entry name" value="PROKAR_LIPOPROTEIN"/>
    <property type="match status" value="1"/>
</dbReference>
<reference evidence="1 2" key="1">
    <citation type="submission" date="2017-11" db="EMBL/GenBank/DDBJ databases">
        <title>Evolution of Phototrophy in the Chloroflexi Phylum Driven by Horizontal Gene Transfer.</title>
        <authorList>
            <person name="Ward L.M."/>
            <person name="Hemp J."/>
            <person name="Shih P.M."/>
            <person name="Mcglynn S.E."/>
            <person name="Fischer W."/>
        </authorList>
    </citation>
    <scope>NUCLEOTIDE SEQUENCE [LARGE SCALE GENOMIC DNA]</scope>
    <source>
        <strain evidence="1">JP3_7</strain>
    </source>
</reference>
<proteinExistence type="predicted"/>
<organism evidence="1 2">
    <name type="scientific">Candidatus Thermofonsia Clade 3 bacterium</name>
    <dbReference type="NCBI Taxonomy" id="2364212"/>
    <lineage>
        <taxon>Bacteria</taxon>
        <taxon>Bacillati</taxon>
        <taxon>Chloroflexota</taxon>
        <taxon>Candidatus Thermofontia</taxon>
        <taxon>Candidatus Thermofonsia Clade 3</taxon>
    </lineage>
</organism>
<comment type="caution">
    <text evidence="1">The sequence shown here is derived from an EMBL/GenBank/DDBJ whole genome shotgun (WGS) entry which is preliminary data.</text>
</comment>
<sequence>MKTKLRVRTLSALVLAALILTGCGGGVPLRWVFPRIFVEVDKDGFPTIAGISPAMLSFFGLDPNQFKIDPATVGKLTNSNLQHVELLFRNDGLYWWVNGKALVPLTWDDASFDNTKDLINRFVQLDEFTSGVLNNVLLPVARSMEQNIIIRFPRKDGEAEIPLRDMGGPLPEPGTAVDPSLIGGLRLTFDDAGNPSVAGVSFSEIEKLAGADLSAAKLPLDTVQQMKDVGIQHVTIRTTSAGIKIWTNDKLLPTLSWSEETLANTADTLASLELIEPALGAVIKQFLPYLNRADIDLVLKFPTGGAAPIPEPAR</sequence>
<dbReference type="EMBL" id="PGTN01000032">
    <property type="protein sequence ID" value="PJF47880.1"/>
    <property type="molecule type" value="Genomic_DNA"/>
</dbReference>